<organism evidence="11 12">
    <name type="scientific">Adineta steineri</name>
    <dbReference type="NCBI Taxonomy" id="433720"/>
    <lineage>
        <taxon>Eukaryota</taxon>
        <taxon>Metazoa</taxon>
        <taxon>Spiralia</taxon>
        <taxon>Gnathifera</taxon>
        <taxon>Rotifera</taxon>
        <taxon>Eurotatoria</taxon>
        <taxon>Bdelloidea</taxon>
        <taxon>Adinetida</taxon>
        <taxon>Adinetidae</taxon>
        <taxon>Adineta</taxon>
    </lineage>
</organism>
<evidence type="ECO:0000256" key="7">
    <source>
        <dbReference type="RuleBase" id="RU369068"/>
    </source>
</evidence>
<feature type="compositionally biased region" description="Polar residues" evidence="8">
    <location>
        <begin position="478"/>
        <end position="489"/>
    </location>
</feature>
<feature type="repeat" description="WD" evidence="6">
    <location>
        <begin position="1"/>
        <end position="32"/>
    </location>
</feature>
<feature type="region of interest" description="Disordered" evidence="8">
    <location>
        <begin position="730"/>
        <end position="821"/>
    </location>
</feature>
<dbReference type="GO" id="GO:0031929">
    <property type="term" value="P:TOR signaling"/>
    <property type="evidence" value="ECO:0007669"/>
    <property type="project" value="UniProtKB-UniRule"/>
</dbReference>
<dbReference type="GO" id="GO:0031932">
    <property type="term" value="C:TORC2 complex"/>
    <property type="evidence" value="ECO:0007669"/>
    <property type="project" value="UniProtKB-UniRule"/>
</dbReference>
<dbReference type="InterPro" id="IPR002075">
    <property type="entry name" value="NTF2_dom"/>
</dbReference>
<evidence type="ECO:0000256" key="4">
    <source>
        <dbReference type="ARBA" id="ARBA00022737"/>
    </source>
</evidence>
<reference evidence="11" key="1">
    <citation type="submission" date="2021-02" db="EMBL/GenBank/DDBJ databases">
        <authorList>
            <person name="Nowell W R."/>
        </authorList>
    </citation>
    <scope>NUCLEOTIDE SEQUENCE</scope>
</reference>
<comment type="caution">
    <text evidence="11">The sequence shown here is derived from an EMBL/GenBank/DDBJ whole genome shotgun (WGS) entry which is preliminary data.</text>
</comment>
<dbReference type="Pfam" id="PF00076">
    <property type="entry name" value="RRM_1"/>
    <property type="match status" value="1"/>
</dbReference>
<dbReference type="Proteomes" id="UP000663891">
    <property type="component" value="Unassembled WGS sequence"/>
</dbReference>
<feature type="repeat" description="WD" evidence="6">
    <location>
        <begin position="210"/>
        <end position="241"/>
    </location>
</feature>
<keyword evidence="4 7" id="KW-0677">Repeat</keyword>
<keyword evidence="7" id="KW-0963">Cytoplasm</keyword>
<dbReference type="SUPFAM" id="SSF54928">
    <property type="entry name" value="RNA-binding domain, RBD"/>
    <property type="match status" value="1"/>
</dbReference>
<keyword evidence="3 6" id="KW-0853">WD repeat</keyword>
<dbReference type="OrthoDB" id="400at2759"/>
<dbReference type="InterPro" id="IPR000504">
    <property type="entry name" value="RRM_dom"/>
</dbReference>
<evidence type="ECO:0000256" key="5">
    <source>
        <dbReference type="PROSITE-ProRule" id="PRU00176"/>
    </source>
</evidence>
<feature type="compositionally biased region" description="Polar residues" evidence="8">
    <location>
        <begin position="605"/>
        <end position="616"/>
    </location>
</feature>
<dbReference type="Pfam" id="PF00400">
    <property type="entry name" value="WD40"/>
    <property type="match status" value="6"/>
</dbReference>
<feature type="compositionally biased region" description="Polar residues" evidence="8">
    <location>
        <begin position="543"/>
        <end position="565"/>
    </location>
</feature>
<dbReference type="InterPro" id="IPR032710">
    <property type="entry name" value="NTF2-like_dom_sf"/>
</dbReference>
<dbReference type="InterPro" id="IPR019775">
    <property type="entry name" value="WD40_repeat_CS"/>
</dbReference>
<dbReference type="SUPFAM" id="SSF50978">
    <property type="entry name" value="WD40 repeat-like"/>
    <property type="match status" value="1"/>
</dbReference>
<dbReference type="SUPFAM" id="SSF54427">
    <property type="entry name" value="NTF2-like"/>
    <property type="match status" value="1"/>
</dbReference>
<evidence type="ECO:0000259" key="10">
    <source>
        <dbReference type="PROSITE" id="PS50177"/>
    </source>
</evidence>
<dbReference type="InterPro" id="IPR012677">
    <property type="entry name" value="Nucleotide-bd_a/b_plait_sf"/>
</dbReference>
<dbReference type="Gene3D" id="3.10.450.50">
    <property type="match status" value="1"/>
</dbReference>
<dbReference type="SMART" id="SM00360">
    <property type="entry name" value="RRM"/>
    <property type="match status" value="1"/>
</dbReference>
<comment type="subunit">
    <text evidence="7">Part of TORC1 complex. Part of the TORC2 complex.</text>
</comment>
<evidence type="ECO:0000256" key="3">
    <source>
        <dbReference type="ARBA" id="ARBA00022574"/>
    </source>
</evidence>
<dbReference type="PROSITE" id="PS50177">
    <property type="entry name" value="NTF2_DOMAIN"/>
    <property type="match status" value="1"/>
</dbReference>
<dbReference type="GO" id="GO:0031931">
    <property type="term" value="C:TORC1 complex"/>
    <property type="evidence" value="ECO:0007669"/>
    <property type="project" value="UniProtKB-UniRule"/>
</dbReference>
<dbReference type="EMBL" id="CAJNON010000140">
    <property type="protein sequence ID" value="CAF1023314.1"/>
    <property type="molecule type" value="Genomic_DNA"/>
</dbReference>
<dbReference type="PROSITE" id="PS50294">
    <property type="entry name" value="WD_REPEATS_REGION"/>
    <property type="match status" value="2"/>
</dbReference>
<feature type="compositionally biased region" description="Low complexity" evidence="8">
    <location>
        <begin position="617"/>
        <end position="640"/>
    </location>
</feature>
<feature type="compositionally biased region" description="Low complexity" evidence="8">
    <location>
        <begin position="775"/>
        <end position="785"/>
    </location>
</feature>
<dbReference type="InterPro" id="IPR035979">
    <property type="entry name" value="RBD_domain_sf"/>
</dbReference>
<feature type="repeat" description="WD" evidence="6">
    <location>
        <begin position="76"/>
        <end position="117"/>
    </location>
</feature>
<dbReference type="Gene3D" id="2.130.10.10">
    <property type="entry name" value="YVTN repeat-like/Quinoprotein amine dehydrogenase"/>
    <property type="match status" value="1"/>
</dbReference>
<dbReference type="InterPro" id="IPR036322">
    <property type="entry name" value="WD40_repeat_dom_sf"/>
</dbReference>
<comment type="subcellular location">
    <subcellularLocation>
        <location evidence="1">Cytoplasm</location>
        <location evidence="1">Stress granule</location>
    </subcellularLocation>
</comment>
<evidence type="ECO:0000313" key="11">
    <source>
        <dbReference type="EMBL" id="CAF1023314.1"/>
    </source>
</evidence>
<dbReference type="Pfam" id="PF02136">
    <property type="entry name" value="NTF2"/>
    <property type="match status" value="1"/>
</dbReference>
<feature type="compositionally biased region" description="Acidic residues" evidence="8">
    <location>
        <begin position="455"/>
        <end position="464"/>
    </location>
</feature>
<dbReference type="GO" id="GO:0032956">
    <property type="term" value="P:regulation of actin cytoskeleton organization"/>
    <property type="evidence" value="ECO:0007669"/>
    <property type="project" value="TreeGrafter"/>
</dbReference>
<feature type="compositionally biased region" description="Gly residues" evidence="8">
    <location>
        <begin position="763"/>
        <end position="774"/>
    </location>
</feature>
<dbReference type="InterPro" id="IPR015943">
    <property type="entry name" value="WD40/YVTN_repeat-like_dom_sf"/>
</dbReference>
<dbReference type="InterPro" id="IPR037588">
    <property type="entry name" value="MLST8"/>
</dbReference>
<dbReference type="GO" id="GO:0010494">
    <property type="term" value="C:cytoplasmic stress granule"/>
    <property type="evidence" value="ECO:0007669"/>
    <property type="project" value="UniProtKB-SubCell"/>
</dbReference>
<feature type="compositionally biased region" description="Low complexity" evidence="8">
    <location>
        <begin position="810"/>
        <end position="821"/>
    </location>
</feature>
<name>A0A814IIT4_9BILA</name>
<evidence type="ECO:0000256" key="8">
    <source>
        <dbReference type="SAM" id="MobiDB-lite"/>
    </source>
</evidence>
<dbReference type="PROSITE" id="PS50102">
    <property type="entry name" value="RRM"/>
    <property type="match status" value="1"/>
</dbReference>
<dbReference type="CDD" id="cd00200">
    <property type="entry name" value="WD40"/>
    <property type="match status" value="1"/>
</dbReference>
<comment type="function">
    <text evidence="7">Subunit of TORC1 and TORC2, which regulate cell growth and survival in response to nutrient and hormonal signals.</text>
</comment>
<keyword evidence="5" id="KW-0694">RNA-binding</keyword>
<feature type="domain" description="NTF2" evidence="10">
    <location>
        <begin position="330"/>
        <end position="450"/>
    </location>
</feature>
<accession>A0A814IIT4</accession>
<dbReference type="InterPro" id="IPR018222">
    <property type="entry name" value="Nuclear_transport_factor_2_euk"/>
</dbReference>
<evidence type="ECO:0000313" key="12">
    <source>
        <dbReference type="Proteomes" id="UP000663891"/>
    </source>
</evidence>
<feature type="region of interest" description="Disordered" evidence="8">
    <location>
        <begin position="455"/>
        <end position="569"/>
    </location>
</feature>
<evidence type="ECO:0000259" key="9">
    <source>
        <dbReference type="PROSITE" id="PS50102"/>
    </source>
</evidence>
<sequence length="821" mass="91126">MSSPNDGILFITAGYDRTIRFWHAGTAAIYRTIMHEDSPTNCLAIHPQKTLLAAGSHQHIKMYDLLSNNPNPVMKLDQLQKNIVTLGFSDDKHFMFSGGEDHCVRIWDMRAAKTKAHRQITVGASVNCVTLHPNQAELLIGDQDGTIYRWDMAGDKNEKHTIDANNPSAIRSISINRDASMMAAVTSNGDCQIWSMTGFSQTHLIRRTNFLAHKRYALKCLFSPDMTLLATTSADGTAKIWRTSDLTCQYELKHDKLTNWVWDCAFTSDSLFVVTVCSDGKARLWSTETGDITKEYIGHQKPATCLASHSILSLYLTNNMVQTSPTPFDVGRAFVHQYYTLLHQAPNLLHRFYSTDSTFIHGGVDRPGSIEQPAVGPENIARRINDLNLQDCHAKIRQVDSHPTIGNGVVVQVTGELSNNGDPMRRFMQTFVLAPRQPKKYYVQNDIFRYQDEVFDDGSDEDDGSSSQIYGDTDKVSNADSSAAVTQQPLVVPPTSRPPVEEQQQQHQPLPPRNTGNQQQVNSNQTVRQQQQQQQQETPVNGLTESTTFNGQPETIQESQQQTKQPIPEGTSYAGIAKLHSSTGPTSNVNSISTIPVVAPTQQINTARPSTAVKPTSNQQQRGGSGNYYQQNNRGNQWNNDNHTPQDPNSTRRSGPNTPAAPNEQQVFVGSLPAEFTQATLIECFSQYGKVLDAKIHRPTHDNKKSFGFVIFEDPEIASKVVKMEHVNHENARLNVEPKTQKGSYQGNANNASQGNGRNNYQRGGGGMNRGGNRGPYRGSGNNQRRGGGGGQYHNNSSTFTGGDENYKVQQQQQQPQQQQQ</sequence>
<feature type="compositionally biased region" description="Low complexity" evidence="8">
    <location>
        <begin position="501"/>
        <end position="541"/>
    </location>
</feature>
<proteinExistence type="inferred from homology"/>
<feature type="compositionally biased region" description="Polar residues" evidence="8">
    <location>
        <begin position="641"/>
        <end position="657"/>
    </location>
</feature>
<evidence type="ECO:0000256" key="1">
    <source>
        <dbReference type="ARBA" id="ARBA00004210"/>
    </source>
</evidence>
<dbReference type="PROSITE" id="PS00678">
    <property type="entry name" value="WD_REPEATS_1"/>
    <property type="match status" value="1"/>
</dbReference>
<protein>
    <recommendedName>
        <fullName evidence="7">Target of rapamycin complex subunit lst8</fullName>
        <shortName evidence="7">TORC subunit lst8</shortName>
    </recommendedName>
</protein>
<evidence type="ECO:0000256" key="2">
    <source>
        <dbReference type="ARBA" id="ARBA00009890"/>
    </source>
</evidence>
<dbReference type="PANTHER" id="PTHR19842">
    <property type="entry name" value="G BETA-LIKE PROTEIN GBL"/>
    <property type="match status" value="1"/>
</dbReference>
<dbReference type="FunFam" id="3.10.450.50:FF:000015">
    <property type="entry name" value="Ras GTPase-activating protein-binding protein 2"/>
    <property type="match status" value="1"/>
</dbReference>
<dbReference type="InterPro" id="IPR001680">
    <property type="entry name" value="WD40_rpt"/>
</dbReference>
<dbReference type="GO" id="GO:0003723">
    <property type="term" value="F:RNA binding"/>
    <property type="evidence" value="ECO:0007669"/>
    <property type="project" value="UniProtKB-UniRule"/>
</dbReference>
<feature type="domain" description="RRM" evidence="9">
    <location>
        <begin position="665"/>
        <end position="741"/>
    </location>
</feature>
<comment type="similarity">
    <text evidence="2 7">Belongs to the WD repeat LST8 family.</text>
</comment>
<dbReference type="CDD" id="cd00780">
    <property type="entry name" value="NTF2"/>
    <property type="match status" value="1"/>
</dbReference>
<evidence type="ECO:0000256" key="6">
    <source>
        <dbReference type="PROSITE-ProRule" id="PRU00221"/>
    </source>
</evidence>
<dbReference type="PROSITE" id="PS50082">
    <property type="entry name" value="WD_REPEATS_2"/>
    <property type="match status" value="3"/>
</dbReference>
<feature type="region of interest" description="Disordered" evidence="8">
    <location>
        <begin position="605"/>
        <end position="664"/>
    </location>
</feature>
<dbReference type="PANTHER" id="PTHR19842:SF0">
    <property type="entry name" value="TARGET OF RAPAMYCIN COMPLEX SUBUNIT LST8"/>
    <property type="match status" value="1"/>
</dbReference>
<feature type="compositionally biased region" description="Low complexity" evidence="8">
    <location>
        <begin position="746"/>
        <end position="762"/>
    </location>
</feature>
<dbReference type="AlphaFoldDB" id="A0A814IIT4"/>
<dbReference type="SMART" id="SM00320">
    <property type="entry name" value="WD40"/>
    <property type="match status" value="6"/>
</dbReference>
<gene>
    <name evidence="11" type="ORF">VCS650_LOCUS15918</name>
</gene>
<dbReference type="Gene3D" id="3.30.70.330">
    <property type="match status" value="1"/>
</dbReference>